<sequence>DQELCRIFRIPQRYLPILVDNDSRIGEAFIGEHMLIIKGVIGDQQSALYASNEMNLSDNSLICGTGSFLM</sequence>
<dbReference type="Proteomes" id="UP000053239">
    <property type="component" value="Unassembled WGS sequence"/>
</dbReference>
<accession>A0A0J9TLM1</accession>
<organism evidence="1 2">
    <name type="scientific">Plasmodium vivax North Korean</name>
    <dbReference type="NCBI Taxonomy" id="1035514"/>
    <lineage>
        <taxon>Eukaryota</taxon>
        <taxon>Sar</taxon>
        <taxon>Alveolata</taxon>
        <taxon>Apicomplexa</taxon>
        <taxon>Aconoidasida</taxon>
        <taxon>Haemosporida</taxon>
        <taxon>Plasmodiidae</taxon>
        <taxon>Plasmodium</taxon>
        <taxon>Plasmodium (Plasmodium)</taxon>
    </lineage>
</organism>
<name>A0A0J9TLM1_PLAVI</name>
<feature type="non-terminal residue" evidence="1">
    <location>
        <position position="70"/>
    </location>
</feature>
<protein>
    <submittedName>
        <fullName evidence="1">Uncharacterized protein</fullName>
    </submittedName>
</protein>
<dbReference type="AlphaFoldDB" id="A0A0J9TLM1"/>
<proteinExistence type="predicted"/>
<feature type="non-terminal residue" evidence="1">
    <location>
        <position position="1"/>
    </location>
</feature>
<evidence type="ECO:0000313" key="2">
    <source>
        <dbReference type="Proteomes" id="UP000053239"/>
    </source>
</evidence>
<dbReference type="EMBL" id="KQ235637">
    <property type="protein sequence ID" value="KMZ96214.1"/>
    <property type="molecule type" value="Genomic_DNA"/>
</dbReference>
<reference evidence="1 2" key="1">
    <citation type="submission" date="2011-09" db="EMBL/GenBank/DDBJ databases">
        <title>The Genome Sequence of Plasmodium vivax North Korean.</title>
        <authorList>
            <consortium name="The Broad Institute Genome Sequencing Platform"/>
            <consortium name="The Broad Institute Genome Sequencing Center for Infectious Disease"/>
            <person name="Neafsey D."/>
            <person name="Carlton J."/>
            <person name="Barnwell J."/>
            <person name="Collins W."/>
            <person name="Escalante A."/>
            <person name="Mullikin J."/>
            <person name="Saul A."/>
            <person name="Guigo R."/>
            <person name="Camara F."/>
            <person name="Young S.K."/>
            <person name="Zeng Q."/>
            <person name="Gargeya S."/>
            <person name="Fitzgerald M."/>
            <person name="Haas B."/>
            <person name="Abouelleil A."/>
            <person name="Alvarado L."/>
            <person name="Arachchi H.M."/>
            <person name="Berlin A."/>
            <person name="Brown A."/>
            <person name="Chapman S.B."/>
            <person name="Chen Z."/>
            <person name="Dunbar C."/>
            <person name="Freedman E."/>
            <person name="Gearin G."/>
            <person name="Gellesch M."/>
            <person name="Goldberg J."/>
            <person name="Griggs A."/>
            <person name="Gujja S."/>
            <person name="Heiman D."/>
            <person name="Howarth C."/>
            <person name="Larson L."/>
            <person name="Lui A."/>
            <person name="MacDonald P.J.P."/>
            <person name="Montmayeur A."/>
            <person name="Murphy C."/>
            <person name="Neiman D."/>
            <person name="Pearson M."/>
            <person name="Priest M."/>
            <person name="Roberts A."/>
            <person name="Saif S."/>
            <person name="Shea T."/>
            <person name="Shenoy N."/>
            <person name="Sisk P."/>
            <person name="Stolte C."/>
            <person name="Sykes S."/>
            <person name="Wortman J."/>
            <person name="Nusbaum C."/>
            <person name="Birren B."/>
        </authorList>
    </citation>
    <scope>NUCLEOTIDE SEQUENCE [LARGE SCALE GENOMIC DNA]</scope>
    <source>
        <strain evidence="1 2">North Korean</strain>
    </source>
</reference>
<evidence type="ECO:0000313" key="1">
    <source>
        <dbReference type="EMBL" id="KMZ96214.1"/>
    </source>
</evidence>
<gene>
    <name evidence="1" type="ORF">PVNG_02352</name>
</gene>